<dbReference type="AlphaFoldDB" id="A0A1N7L8S1"/>
<dbReference type="EMBL" id="FTOH01000003">
    <property type="protein sequence ID" value="SIS70235.1"/>
    <property type="molecule type" value="Genomic_DNA"/>
</dbReference>
<dbReference type="Pfam" id="PF00849">
    <property type="entry name" value="PseudoU_synth_2"/>
    <property type="match status" value="1"/>
</dbReference>
<comment type="catalytic activity">
    <reaction evidence="9">
        <text>a uridine in RNA = a pseudouridine in RNA</text>
        <dbReference type="Rhea" id="RHEA:48348"/>
        <dbReference type="Rhea" id="RHEA-COMP:12068"/>
        <dbReference type="Rhea" id="RHEA-COMP:12069"/>
        <dbReference type="ChEBI" id="CHEBI:65314"/>
        <dbReference type="ChEBI" id="CHEBI:65315"/>
    </reaction>
</comment>
<evidence type="ECO:0000256" key="4">
    <source>
        <dbReference type="ARBA" id="ARBA00022552"/>
    </source>
</evidence>
<dbReference type="InterPro" id="IPR006224">
    <property type="entry name" value="PsdUridine_synth_RluA-like_CS"/>
</dbReference>
<comment type="function">
    <text evidence="2">Responsible for synthesis of pseudouridine from uracil at positions 955, 2504 and 2580 in 23S ribosomal RNA.</text>
</comment>
<dbReference type="Gene3D" id="3.30.2350.10">
    <property type="entry name" value="Pseudouridine synthase"/>
    <property type="match status" value="1"/>
</dbReference>
<accession>A0A1N7L8S1</accession>
<dbReference type="Proteomes" id="UP000185639">
    <property type="component" value="Unassembled WGS sequence"/>
</dbReference>
<dbReference type="EC" id="5.4.99.-" evidence="9"/>
<dbReference type="OrthoDB" id="9807829at2"/>
<feature type="active site" evidence="7">
    <location>
        <position position="146"/>
    </location>
</feature>
<dbReference type="RefSeq" id="WP_076514845.1">
    <property type="nucleotide sequence ID" value="NZ_FTOH01000003.1"/>
</dbReference>
<dbReference type="PANTHER" id="PTHR21600">
    <property type="entry name" value="MITOCHONDRIAL RNA PSEUDOURIDINE SYNTHASE"/>
    <property type="match status" value="1"/>
</dbReference>
<keyword evidence="6 9" id="KW-0413">Isomerase</keyword>
<gene>
    <name evidence="11" type="ORF">SAMN05421686_103353</name>
</gene>
<evidence type="ECO:0000313" key="11">
    <source>
        <dbReference type="EMBL" id="SIS70235.1"/>
    </source>
</evidence>
<evidence type="ECO:0000256" key="3">
    <source>
        <dbReference type="ARBA" id="ARBA00010876"/>
    </source>
</evidence>
<dbReference type="CDD" id="cd02869">
    <property type="entry name" value="PseudoU_synth_RluA_like"/>
    <property type="match status" value="1"/>
</dbReference>
<dbReference type="Pfam" id="PF01479">
    <property type="entry name" value="S4"/>
    <property type="match status" value="1"/>
</dbReference>
<dbReference type="SUPFAM" id="SSF55120">
    <property type="entry name" value="Pseudouridine synthase"/>
    <property type="match status" value="1"/>
</dbReference>
<evidence type="ECO:0000256" key="5">
    <source>
        <dbReference type="ARBA" id="ARBA00022884"/>
    </source>
</evidence>
<dbReference type="SMART" id="SM00363">
    <property type="entry name" value="S4"/>
    <property type="match status" value="1"/>
</dbReference>
<dbReference type="SUPFAM" id="SSF55174">
    <property type="entry name" value="Alpha-L RNA-binding motif"/>
    <property type="match status" value="1"/>
</dbReference>
<dbReference type="InterPro" id="IPR036986">
    <property type="entry name" value="S4_RNA-bd_sf"/>
</dbReference>
<evidence type="ECO:0000256" key="2">
    <source>
        <dbReference type="ARBA" id="ARBA00002876"/>
    </source>
</evidence>
<comment type="similarity">
    <text evidence="3 9">Belongs to the pseudouridine synthase RluA family.</text>
</comment>
<evidence type="ECO:0000256" key="9">
    <source>
        <dbReference type="RuleBase" id="RU362028"/>
    </source>
</evidence>
<keyword evidence="4" id="KW-0698">rRNA processing</keyword>
<dbReference type="GO" id="GO:0160141">
    <property type="term" value="F:23S rRNA pseudouridine(955/2504/2580) synthase activity"/>
    <property type="evidence" value="ECO:0007669"/>
    <property type="project" value="UniProtKB-EC"/>
</dbReference>
<sequence length="324" mass="36285">MPKPQLDPAKVNFIDVDEGNDGQRLDNFLLSLLKGAPKTLVYRIIRKGEVRINKGRAKADSRLKKGDRVRVPPVRLPEANEVPDVSPALHKILKDSVLYEDDALLAVNKPHGLAVHGGSGVSLGLIEALRKVRPDHNFLELVHRLDRDTSGVILIAKKRKALTALQQMLVDKRGISKKYLALVHGYWDSAVSDIRLPLLRTERQSGERIVVVSEEGKSCHTRTRLLSEGKRYSLVEAEPVTGRTHQIRVHCLAQGAAIAGDEKYSDRTEKQQDKDEGIRRLCLHAWRLSFRHPISGERLSIEAKPDGELKAIFRKVGCNLEMLS</sequence>
<organism evidence="11 12">
    <name type="scientific">Thalassolituus maritimus</name>
    <dbReference type="NCBI Taxonomy" id="484498"/>
    <lineage>
        <taxon>Bacteria</taxon>
        <taxon>Pseudomonadati</taxon>
        <taxon>Pseudomonadota</taxon>
        <taxon>Gammaproteobacteria</taxon>
        <taxon>Oceanospirillales</taxon>
        <taxon>Oceanospirillaceae</taxon>
        <taxon>Thalassolituus</taxon>
    </lineage>
</organism>
<dbReference type="InterPro" id="IPR006225">
    <property type="entry name" value="PsdUridine_synth_RluC/D"/>
</dbReference>
<dbReference type="InterPro" id="IPR006145">
    <property type="entry name" value="PsdUridine_synth_RsuA/RluA"/>
</dbReference>
<dbReference type="GO" id="GO:0003723">
    <property type="term" value="F:RNA binding"/>
    <property type="evidence" value="ECO:0007669"/>
    <property type="project" value="UniProtKB-KW"/>
</dbReference>
<dbReference type="InterPro" id="IPR002942">
    <property type="entry name" value="S4_RNA-bd"/>
</dbReference>
<evidence type="ECO:0000256" key="6">
    <source>
        <dbReference type="ARBA" id="ARBA00023235"/>
    </source>
</evidence>
<dbReference type="GO" id="GO:0000455">
    <property type="term" value="P:enzyme-directed rRNA pseudouridine synthesis"/>
    <property type="evidence" value="ECO:0007669"/>
    <property type="project" value="UniProtKB-ARBA"/>
</dbReference>
<dbReference type="PROSITE" id="PS01129">
    <property type="entry name" value="PSI_RLU"/>
    <property type="match status" value="1"/>
</dbReference>
<dbReference type="PANTHER" id="PTHR21600:SF92">
    <property type="entry name" value="RIBOSOMAL LARGE SUBUNIT PSEUDOURIDINE SYNTHASE C"/>
    <property type="match status" value="1"/>
</dbReference>
<feature type="domain" description="RNA-binding S4" evidence="10">
    <location>
        <begin position="23"/>
        <end position="82"/>
    </location>
</feature>
<evidence type="ECO:0000256" key="1">
    <source>
        <dbReference type="ARBA" id="ARBA00000381"/>
    </source>
</evidence>
<name>A0A1N7L8S1_9GAMM</name>
<evidence type="ECO:0000259" key="10">
    <source>
        <dbReference type="SMART" id="SM00363"/>
    </source>
</evidence>
<dbReference type="PROSITE" id="PS50889">
    <property type="entry name" value="S4"/>
    <property type="match status" value="1"/>
</dbReference>
<reference evidence="12" key="1">
    <citation type="submission" date="2017-01" db="EMBL/GenBank/DDBJ databases">
        <authorList>
            <person name="Varghese N."/>
            <person name="Submissions S."/>
        </authorList>
    </citation>
    <scope>NUCLEOTIDE SEQUENCE [LARGE SCALE GENOMIC DNA]</scope>
    <source>
        <strain evidence="12">DSM 24913</strain>
    </source>
</reference>
<evidence type="ECO:0000256" key="7">
    <source>
        <dbReference type="PIRSR" id="PIRSR606225-1"/>
    </source>
</evidence>
<proteinExistence type="inferred from homology"/>
<dbReference type="NCBIfam" id="TIGR00005">
    <property type="entry name" value="rluA_subfam"/>
    <property type="match status" value="1"/>
</dbReference>
<dbReference type="CDD" id="cd00165">
    <property type="entry name" value="S4"/>
    <property type="match status" value="1"/>
</dbReference>
<protein>
    <recommendedName>
        <fullName evidence="9">Pseudouridine synthase</fullName>
        <ecNumber evidence="9">5.4.99.-</ecNumber>
    </recommendedName>
</protein>
<keyword evidence="5 8" id="KW-0694">RNA-binding</keyword>
<dbReference type="InterPro" id="IPR020103">
    <property type="entry name" value="PsdUridine_synth_cat_dom_sf"/>
</dbReference>
<comment type="catalytic activity">
    <reaction evidence="1">
        <text>uridine(955/2504/2580) in 23S rRNA = pseudouridine(955/2504/2580) in 23S rRNA</text>
        <dbReference type="Rhea" id="RHEA:42528"/>
        <dbReference type="Rhea" id="RHEA-COMP:10099"/>
        <dbReference type="Rhea" id="RHEA-COMP:10100"/>
        <dbReference type="ChEBI" id="CHEBI:65314"/>
        <dbReference type="ChEBI" id="CHEBI:65315"/>
        <dbReference type="EC" id="5.4.99.24"/>
    </reaction>
</comment>
<dbReference type="InterPro" id="IPR050188">
    <property type="entry name" value="RluA_PseudoU_synthase"/>
</dbReference>
<evidence type="ECO:0000313" key="12">
    <source>
        <dbReference type="Proteomes" id="UP000185639"/>
    </source>
</evidence>
<evidence type="ECO:0000256" key="8">
    <source>
        <dbReference type="PROSITE-ProRule" id="PRU00182"/>
    </source>
</evidence>
<keyword evidence="12" id="KW-1185">Reference proteome</keyword>
<dbReference type="STRING" id="484498.SAMN05421686_103353"/>
<dbReference type="Gene3D" id="3.10.290.10">
    <property type="entry name" value="RNA-binding S4 domain"/>
    <property type="match status" value="1"/>
</dbReference>